<accession>A0ABZ2HZK5</accession>
<dbReference type="Proteomes" id="UP001369958">
    <property type="component" value="Chromosome"/>
</dbReference>
<keyword evidence="2" id="KW-1185">Reference proteome</keyword>
<dbReference type="EMBL" id="CP146275">
    <property type="protein sequence ID" value="WWT31751.1"/>
    <property type="molecule type" value="Genomic_DNA"/>
</dbReference>
<protein>
    <recommendedName>
        <fullName evidence="3">Cyclic di-GMP-binding protein</fullName>
    </recommendedName>
</protein>
<reference evidence="1 2" key="1">
    <citation type="submission" date="2024-02" db="EMBL/GenBank/DDBJ databases">
        <title>Complete genome sequence of Pelagibacterium nitratireducens ZH15.</title>
        <authorList>
            <person name="Zhao L.H."/>
        </authorList>
    </citation>
    <scope>NUCLEOTIDE SEQUENCE [LARGE SCALE GENOMIC DNA]</scope>
    <source>
        <strain evidence="1 2">ZH15</strain>
    </source>
</reference>
<sequence>MKDLLRLLFIAVLSFMIVGLAVAYTRDSDVLGRLTSAVDTAALPQLELSVAEPESAEQESATEIWIPRPRADQWIGLAGFPDSTEIRFALPAGVNFTAGALRLAFDVQLGMQGDGRMTINVDGVRRGEVVLDPGQSRHEVEIALEQNDLLSDVVVVTFEGRGTTSTGQICPADAANSGAAVTLSDDSGLALLTDDPVDTRAVRIATMSDPAWLDLGAETGTQALAIWARQDFARKGMEVRFAANDTVPDIVMAQGTQPALALDAEGHVAIAGEAGIEGVLAARMPAAIRPVPDAWPVTVDKLSAETLLKNFRGSRRWTIPYALADLPGGLMPRRFALELKTSTLAPGNDWVVRVSLNGNLLETGRFNGQGDTISLDVTLPSGIQTLSNTILVELIDTTPNDSICRVGPDAQAQLLPTSRLTPQGVQPTGGWPQMVRALAAEPAIGLGVTTPLTRGEARTAAAMLGRFLPAGSDAVFGTERDTATASIEITTADGLRSALRLAGEFGAGAHTIWLAVPDGDRDPILIAIADPRAAALIERLDDNAAVILIDL</sequence>
<organism evidence="1 2">
    <name type="scientific">Pelagibacterium nitratireducens</name>
    <dbReference type="NCBI Taxonomy" id="1046114"/>
    <lineage>
        <taxon>Bacteria</taxon>
        <taxon>Pseudomonadati</taxon>
        <taxon>Pseudomonadota</taxon>
        <taxon>Alphaproteobacteria</taxon>
        <taxon>Hyphomicrobiales</taxon>
        <taxon>Devosiaceae</taxon>
        <taxon>Pelagibacterium</taxon>
    </lineage>
</organism>
<gene>
    <name evidence="1" type="ORF">V6617_12100</name>
</gene>
<evidence type="ECO:0000313" key="1">
    <source>
        <dbReference type="EMBL" id="WWT31751.1"/>
    </source>
</evidence>
<name>A0ABZ2HZK5_9HYPH</name>
<evidence type="ECO:0000313" key="2">
    <source>
        <dbReference type="Proteomes" id="UP001369958"/>
    </source>
</evidence>
<proteinExistence type="predicted"/>
<dbReference type="RefSeq" id="WP_338607214.1">
    <property type="nucleotide sequence ID" value="NZ_CP146275.1"/>
</dbReference>
<evidence type="ECO:0008006" key="3">
    <source>
        <dbReference type="Google" id="ProtNLM"/>
    </source>
</evidence>